<evidence type="ECO:0000256" key="4">
    <source>
        <dbReference type="ARBA" id="ARBA00023136"/>
    </source>
</evidence>
<evidence type="ECO:0000259" key="6">
    <source>
        <dbReference type="Pfam" id="PF07980"/>
    </source>
</evidence>
<accession>A0ABU9HIY4</accession>
<comment type="subcellular location">
    <subcellularLocation>
        <location evidence="1">Cell outer membrane</location>
    </subcellularLocation>
</comment>
<evidence type="ECO:0000256" key="2">
    <source>
        <dbReference type="ARBA" id="ARBA00006275"/>
    </source>
</evidence>
<dbReference type="Proteomes" id="UP001398556">
    <property type="component" value="Unassembled WGS sequence"/>
</dbReference>
<dbReference type="Pfam" id="PF14322">
    <property type="entry name" value="SusD-like_3"/>
    <property type="match status" value="1"/>
</dbReference>
<dbReference type="InterPro" id="IPR011990">
    <property type="entry name" value="TPR-like_helical_dom_sf"/>
</dbReference>
<name>A0ABU9HIY4_9FLAO</name>
<dbReference type="Pfam" id="PF07980">
    <property type="entry name" value="SusD_RagB"/>
    <property type="match status" value="1"/>
</dbReference>
<comment type="caution">
    <text evidence="8">The sequence shown here is derived from an EMBL/GenBank/DDBJ whole genome shotgun (WGS) entry which is preliminary data.</text>
</comment>
<feature type="domain" description="RagB/SusD" evidence="6">
    <location>
        <begin position="348"/>
        <end position="458"/>
    </location>
</feature>
<proteinExistence type="inferred from homology"/>
<feature type="domain" description="SusD-like N-terminal" evidence="7">
    <location>
        <begin position="26"/>
        <end position="228"/>
    </location>
</feature>
<dbReference type="RefSeq" id="WP_341698951.1">
    <property type="nucleotide sequence ID" value="NZ_JBBYHU010000001.1"/>
</dbReference>
<dbReference type="PROSITE" id="PS51257">
    <property type="entry name" value="PROKAR_LIPOPROTEIN"/>
    <property type="match status" value="1"/>
</dbReference>
<dbReference type="Gene3D" id="1.25.40.390">
    <property type="match status" value="1"/>
</dbReference>
<evidence type="ECO:0000313" key="9">
    <source>
        <dbReference type="Proteomes" id="UP001398556"/>
    </source>
</evidence>
<evidence type="ECO:0000256" key="5">
    <source>
        <dbReference type="ARBA" id="ARBA00023237"/>
    </source>
</evidence>
<evidence type="ECO:0000256" key="1">
    <source>
        <dbReference type="ARBA" id="ARBA00004442"/>
    </source>
</evidence>
<comment type="similarity">
    <text evidence="2">Belongs to the SusD family.</text>
</comment>
<evidence type="ECO:0000259" key="7">
    <source>
        <dbReference type="Pfam" id="PF14322"/>
    </source>
</evidence>
<dbReference type="EMBL" id="JBBYHU010000001">
    <property type="protein sequence ID" value="MEL1239677.1"/>
    <property type="molecule type" value="Genomic_DNA"/>
</dbReference>
<keyword evidence="3" id="KW-0732">Signal</keyword>
<organism evidence="8 9">
    <name type="scientific">Flavobacterium flavipallidum</name>
    <dbReference type="NCBI Taxonomy" id="3139140"/>
    <lineage>
        <taxon>Bacteria</taxon>
        <taxon>Pseudomonadati</taxon>
        <taxon>Bacteroidota</taxon>
        <taxon>Flavobacteriia</taxon>
        <taxon>Flavobacteriales</taxon>
        <taxon>Flavobacteriaceae</taxon>
        <taxon>Flavobacterium</taxon>
    </lineage>
</organism>
<keyword evidence="5" id="KW-0998">Cell outer membrane</keyword>
<evidence type="ECO:0000256" key="3">
    <source>
        <dbReference type="ARBA" id="ARBA00022729"/>
    </source>
</evidence>
<evidence type="ECO:0000313" key="8">
    <source>
        <dbReference type="EMBL" id="MEL1239677.1"/>
    </source>
</evidence>
<sequence>MKNTIHKIILLNFFLLLIGLTSCESYLDEVPKGKKIPETLADFEAMLRYEYGNHRVDITQALNLLNDKWQSSANLNYYPLYKANYFWDESINRITLNNADETAYYASYGAINSFNLIIENALTSQNATEDAKRVVWAHAKVLRAMTYFNLVNYYADTYDASTAATKLSVPLITSANVNAPYTQISIQAMYDFILKDMEEALPFLPKTGATILHPGLGAAYAFYARVYLQMNNYTQALAFADKALAENNKLYDWTAYYATNKTQIENATSYVRTASPMDFNYIENYNFRHGSSNSSSGESTIPYERGAQFETGDARFKSRWKVRTVGADTYYYGTISGYFNLGGMTTVEVYLIKAECQARKGEINEAMNTLNTVRKTRILAASYADLTATTTAQAMAHIMKTKRNELILSIVPFCDIRRWNHEGIYTVTLSKIVDGNTLTLAPTSHMWTMPFPQGAIDNPGNGTFVQNVTK</sequence>
<keyword evidence="4" id="KW-0472">Membrane</keyword>
<dbReference type="SUPFAM" id="SSF48452">
    <property type="entry name" value="TPR-like"/>
    <property type="match status" value="1"/>
</dbReference>
<dbReference type="InterPro" id="IPR012944">
    <property type="entry name" value="SusD_RagB_dom"/>
</dbReference>
<keyword evidence="9" id="KW-1185">Reference proteome</keyword>
<reference evidence="8 9" key="1">
    <citation type="submission" date="2024-04" db="EMBL/GenBank/DDBJ databases">
        <title>Flavobacterium sp. DGU99 16S ribosomal RNA gene Genome sequencing and assembly.</title>
        <authorList>
            <person name="Park S."/>
        </authorList>
    </citation>
    <scope>NUCLEOTIDE SEQUENCE [LARGE SCALE GENOMIC DNA]</scope>
    <source>
        <strain evidence="8 9">DGU99</strain>
    </source>
</reference>
<dbReference type="InterPro" id="IPR033985">
    <property type="entry name" value="SusD-like_N"/>
</dbReference>
<protein>
    <submittedName>
        <fullName evidence="8">RagB/SusD family nutrient uptake outer membrane protein</fullName>
    </submittedName>
</protein>
<gene>
    <name evidence="8" type="ORF">AAEO59_01305</name>
</gene>